<keyword evidence="1" id="KW-0238">DNA-binding</keyword>
<accession>A0A2P6NVS8</accession>
<gene>
    <name evidence="5" type="ORF">PROFUN_04163</name>
</gene>
<evidence type="ECO:0000313" key="6">
    <source>
        <dbReference type="Proteomes" id="UP000241769"/>
    </source>
</evidence>
<dbReference type="InterPro" id="IPR055315">
    <property type="entry name" value="Cramped-like"/>
</dbReference>
<dbReference type="PROSITE" id="PS51293">
    <property type="entry name" value="SANT"/>
    <property type="match status" value="1"/>
</dbReference>
<keyword evidence="6" id="KW-1185">Reference proteome</keyword>
<feature type="region of interest" description="Disordered" evidence="3">
    <location>
        <begin position="71"/>
        <end position="120"/>
    </location>
</feature>
<evidence type="ECO:0000256" key="2">
    <source>
        <dbReference type="ARBA" id="ARBA00023242"/>
    </source>
</evidence>
<dbReference type="PANTHER" id="PTHR21677">
    <property type="entry name" value="CRAMPED PROTEIN"/>
    <property type="match status" value="1"/>
</dbReference>
<dbReference type="GO" id="GO:0003682">
    <property type="term" value="F:chromatin binding"/>
    <property type="evidence" value="ECO:0007669"/>
    <property type="project" value="InterPro"/>
</dbReference>
<evidence type="ECO:0000313" key="5">
    <source>
        <dbReference type="EMBL" id="PRP88072.1"/>
    </source>
</evidence>
<sequence length="593" mass="67182">MSFGPYVAHDGGSPTPDISINGIKQELFIVTDASNYDGNHGPPTFMPQMMTNNWFQSDPQQSTLFIANNNQLQSERQPDGRKRRSLSADVSKEASSVGRSRSVSPKRDSSSSPSGHTKRGWESWSLEEMEAFFNGLRAHGRDFEQITNSVKTKNYDQVRYFYYRILNKTLKLLKPNKIDKKDIKEVMNALFCFWELRRAVRGKDEEYSPEFAQQLKDKIAQTSASITFGAEDEGERGRQGKSKDVSTNRSESFNYGQNIKVPVMNVVDNNGQSVNSAQTMNNNRVPQQMGHYSPPYMYPPQTTTGMGYGVNEMYRKTLVSDHPPQAVQRVTIQLVPSNTEIQHLLSSNGQNPRLQITLKGNKSISFLSKFLSDKWTIRDANFPEVRLVQSPIFFYPLHDTQHPGWTASTNDVNISDIQLTCGNSPVVRIEYAWHPYLYRNTTSPFSLPLDNPNNSLQAPPIELELSPRDPIEGNITLYPPHYSSGNLTSSSEYDNNYFTLGTLGSTLGNTLTESTGTEGPYEGSEYLRTSQEIYQSPMTQETYRSPMTQDNYRSPMAQSPMTQETYRSPMTQENYRSPTTTQEAYRSAYDHHG</sequence>
<reference evidence="5 6" key="1">
    <citation type="journal article" date="2018" name="Genome Biol. Evol.">
        <title>Multiple Roots of Fruiting Body Formation in Amoebozoa.</title>
        <authorList>
            <person name="Hillmann F."/>
            <person name="Forbes G."/>
            <person name="Novohradska S."/>
            <person name="Ferling I."/>
            <person name="Riege K."/>
            <person name="Groth M."/>
            <person name="Westermann M."/>
            <person name="Marz M."/>
            <person name="Spaller T."/>
            <person name="Winckler T."/>
            <person name="Schaap P."/>
            <person name="Glockner G."/>
        </authorList>
    </citation>
    <scope>NUCLEOTIDE SEQUENCE [LARGE SCALE GENOMIC DNA]</scope>
    <source>
        <strain evidence="5 6">Jena</strain>
    </source>
</reference>
<protein>
    <submittedName>
        <fullName evidence="5">Protein cramped-like</fullName>
    </submittedName>
</protein>
<feature type="compositionally biased region" description="Polar residues" evidence="3">
    <location>
        <begin position="539"/>
        <end position="584"/>
    </location>
</feature>
<organism evidence="5 6">
    <name type="scientific">Planoprotostelium fungivorum</name>
    <dbReference type="NCBI Taxonomy" id="1890364"/>
    <lineage>
        <taxon>Eukaryota</taxon>
        <taxon>Amoebozoa</taxon>
        <taxon>Evosea</taxon>
        <taxon>Variosea</taxon>
        <taxon>Cavosteliida</taxon>
        <taxon>Cavosteliaceae</taxon>
        <taxon>Planoprotostelium</taxon>
    </lineage>
</organism>
<dbReference type="Proteomes" id="UP000241769">
    <property type="component" value="Unassembled WGS sequence"/>
</dbReference>
<dbReference type="SMART" id="SM00717">
    <property type="entry name" value="SANT"/>
    <property type="match status" value="1"/>
</dbReference>
<dbReference type="AlphaFoldDB" id="A0A2P6NVS8"/>
<dbReference type="EMBL" id="MDYQ01000014">
    <property type="protein sequence ID" value="PRP88072.1"/>
    <property type="molecule type" value="Genomic_DNA"/>
</dbReference>
<comment type="caution">
    <text evidence="5">The sequence shown here is derived from an EMBL/GenBank/DDBJ whole genome shotgun (WGS) entry which is preliminary data.</text>
</comment>
<dbReference type="SUPFAM" id="SSF46689">
    <property type="entry name" value="Homeodomain-like"/>
    <property type="match status" value="1"/>
</dbReference>
<proteinExistence type="predicted"/>
<dbReference type="InterPro" id="IPR017884">
    <property type="entry name" value="SANT_dom"/>
</dbReference>
<feature type="region of interest" description="Disordered" evidence="3">
    <location>
        <begin position="539"/>
        <end position="593"/>
    </location>
</feature>
<dbReference type="Gene3D" id="1.20.58.1880">
    <property type="match status" value="1"/>
</dbReference>
<dbReference type="CDD" id="cd00167">
    <property type="entry name" value="SANT"/>
    <property type="match status" value="1"/>
</dbReference>
<feature type="compositionally biased region" description="Basic and acidic residues" evidence="3">
    <location>
        <begin position="235"/>
        <end position="246"/>
    </location>
</feature>
<dbReference type="GO" id="GO:0005634">
    <property type="term" value="C:nucleus"/>
    <property type="evidence" value="ECO:0007669"/>
    <property type="project" value="TreeGrafter"/>
</dbReference>
<name>A0A2P6NVS8_9EUKA</name>
<feature type="domain" description="SANT" evidence="4">
    <location>
        <begin position="122"/>
        <end position="164"/>
    </location>
</feature>
<evidence type="ECO:0000256" key="3">
    <source>
        <dbReference type="SAM" id="MobiDB-lite"/>
    </source>
</evidence>
<dbReference type="GO" id="GO:0003677">
    <property type="term" value="F:DNA binding"/>
    <property type="evidence" value="ECO:0007669"/>
    <property type="project" value="UniProtKB-KW"/>
</dbReference>
<dbReference type="InterPro" id="IPR009057">
    <property type="entry name" value="Homeodomain-like_sf"/>
</dbReference>
<dbReference type="InterPro" id="IPR001005">
    <property type="entry name" value="SANT/Myb"/>
</dbReference>
<dbReference type="OrthoDB" id="515799at2759"/>
<dbReference type="GO" id="GO:0007389">
    <property type="term" value="P:pattern specification process"/>
    <property type="evidence" value="ECO:0007669"/>
    <property type="project" value="TreeGrafter"/>
</dbReference>
<evidence type="ECO:0000256" key="1">
    <source>
        <dbReference type="ARBA" id="ARBA00023125"/>
    </source>
</evidence>
<keyword evidence="2" id="KW-0539">Nucleus</keyword>
<feature type="region of interest" description="Disordered" evidence="3">
    <location>
        <begin position="227"/>
        <end position="250"/>
    </location>
</feature>
<dbReference type="InParanoid" id="A0A2P6NVS8"/>
<evidence type="ECO:0000259" key="4">
    <source>
        <dbReference type="PROSITE" id="PS51293"/>
    </source>
</evidence>
<dbReference type="PANTHER" id="PTHR21677:SF1">
    <property type="entry name" value="PROTEIN CRAMPED-LIKE"/>
    <property type="match status" value="1"/>
</dbReference>